<evidence type="ECO:0000313" key="3">
    <source>
        <dbReference type="Proteomes" id="UP001152888"/>
    </source>
</evidence>
<comment type="caution">
    <text evidence="1">The sequence shown here is derived from an EMBL/GenBank/DDBJ whole genome shotgun (WGS) entry which is preliminary data.</text>
</comment>
<dbReference type="EMBL" id="CAKOFQ010007733">
    <property type="protein sequence ID" value="CAH2007082.1"/>
    <property type="molecule type" value="Genomic_DNA"/>
</dbReference>
<evidence type="ECO:0000313" key="1">
    <source>
        <dbReference type="EMBL" id="CAH1974318.1"/>
    </source>
</evidence>
<name>A0A9P0P7L6_ACAOB</name>
<reference evidence="1" key="1">
    <citation type="submission" date="2022-03" db="EMBL/GenBank/DDBJ databases">
        <authorList>
            <person name="Sayadi A."/>
        </authorList>
    </citation>
    <scope>NUCLEOTIDE SEQUENCE</scope>
</reference>
<dbReference type="EMBL" id="CAKOFQ010006822">
    <property type="protein sequence ID" value="CAH1974318.1"/>
    <property type="molecule type" value="Genomic_DNA"/>
</dbReference>
<protein>
    <submittedName>
        <fullName evidence="1">Uncharacterized protein</fullName>
    </submittedName>
</protein>
<organism evidence="1 3">
    <name type="scientific">Acanthoscelides obtectus</name>
    <name type="common">Bean weevil</name>
    <name type="synonym">Bruchus obtectus</name>
    <dbReference type="NCBI Taxonomy" id="200917"/>
    <lineage>
        <taxon>Eukaryota</taxon>
        <taxon>Metazoa</taxon>
        <taxon>Ecdysozoa</taxon>
        <taxon>Arthropoda</taxon>
        <taxon>Hexapoda</taxon>
        <taxon>Insecta</taxon>
        <taxon>Pterygota</taxon>
        <taxon>Neoptera</taxon>
        <taxon>Endopterygota</taxon>
        <taxon>Coleoptera</taxon>
        <taxon>Polyphaga</taxon>
        <taxon>Cucujiformia</taxon>
        <taxon>Chrysomeloidea</taxon>
        <taxon>Chrysomelidae</taxon>
        <taxon>Bruchinae</taxon>
        <taxon>Bruchini</taxon>
        <taxon>Acanthoscelides</taxon>
    </lineage>
</organism>
<proteinExistence type="predicted"/>
<accession>A0A9P0P7L6</accession>
<dbReference type="Proteomes" id="UP001152888">
    <property type="component" value="Unassembled WGS sequence"/>
</dbReference>
<dbReference type="AlphaFoldDB" id="A0A9P0P7L6"/>
<keyword evidence="3" id="KW-1185">Reference proteome</keyword>
<evidence type="ECO:0000313" key="2">
    <source>
        <dbReference type="EMBL" id="CAH2007082.1"/>
    </source>
</evidence>
<sequence>MLPHNGYSFPLTYKNRLVPYVYKTKRYIFQNSPRQRFT</sequence>
<gene>
    <name evidence="1" type="ORF">ACAOBT_LOCUS11004</name>
    <name evidence="2" type="ORF">ACAOBT_LOCUS29476</name>
</gene>